<feature type="transmembrane region" description="Helical" evidence="1">
    <location>
        <begin position="55"/>
        <end position="76"/>
    </location>
</feature>
<organism evidence="2">
    <name type="scientific">Flagellimonas sp. MMG031</name>
    <dbReference type="NCBI Taxonomy" id="3158549"/>
    <lineage>
        <taxon>Bacteria</taxon>
        <taxon>Pseudomonadati</taxon>
        <taxon>Bacteroidota</taxon>
        <taxon>Flavobacteriia</taxon>
        <taxon>Flavobacteriales</taxon>
        <taxon>Flavobacteriaceae</taxon>
        <taxon>Flagellimonas</taxon>
    </lineage>
</organism>
<dbReference type="RefSeq" id="WP_349351118.1">
    <property type="nucleotide sequence ID" value="NZ_CP157804.1"/>
</dbReference>
<keyword evidence="1" id="KW-0472">Membrane</keyword>
<feature type="transmembrane region" description="Helical" evidence="1">
    <location>
        <begin position="88"/>
        <end position="107"/>
    </location>
</feature>
<keyword evidence="1" id="KW-0812">Transmembrane</keyword>
<evidence type="ECO:0000256" key="1">
    <source>
        <dbReference type="SAM" id="Phobius"/>
    </source>
</evidence>
<reference evidence="2" key="1">
    <citation type="submission" date="2024-05" db="EMBL/GenBank/DDBJ databases">
        <title>Draft Genome Sequences of Flagellimonas sp. MMG031 and Marinobacter sp. MMG032 Isolated from the dinoflagellate Symbiodinium pilosum.</title>
        <authorList>
            <person name="Shikuma N.J."/>
            <person name="Farrell M.V."/>
        </authorList>
    </citation>
    <scope>NUCLEOTIDE SEQUENCE</scope>
    <source>
        <strain evidence="2">MMG031</strain>
    </source>
</reference>
<evidence type="ECO:0000313" key="2">
    <source>
        <dbReference type="EMBL" id="XBQ22067.1"/>
    </source>
</evidence>
<dbReference type="KEGG" id="fld:ABNE31_10705"/>
<gene>
    <name evidence="2" type="ORF">ABNE31_10705</name>
</gene>
<feature type="transmembrane region" description="Helical" evidence="1">
    <location>
        <begin position="119"/>
        <end position="139"/>
    </location>
</feature>
<sequence length="147" mass="16247">MEKTKGSAYAPHKHRELFWLLGTITLVLLGHFLLFGKQGFVEGGTADINIHDTYLIFPNVDMILLLGVFLFLIVYSVRTVGSAFKNRIASLICMAAIIGFIALLTGIHSIAQSMLFETLATALIYVQLALSVFLVFIGFKTGQHSRK</sequence>
<name>A0AAU7MXA6_9FLAO</name>
<accession>A0AAU7MXA6</accession>
<keyword evidence="1" id="KW-1133">Transmembrane helix</keyword>
<dbReference type="EMBL" id="CP157804">
    <property type="protein sequence ID" value="XBQ22067.1"/>
    <property type="molecule type" value="Genomic_DNA"/>
</dbReference>
<dbReference type="AlphaFoldDB" id="A0AAU7MXA6"/>
<protein>
    <submittedName>
        <fullName evidence="2">Uncharacterized protein</fullName>
    </submittedName>
</protein>
<feature type="transmembrane region" description="Helical" evidence="1">
    <location>
        <begin position="17"/>
        <end position="35"/>
    </location>
</feature>
<proteinExistence type="predicted"/>